<comment type="caution">
    <text evidence="6">The sequence shown here is derived from an EMBL/GenBank/DDBJ whole genome shotgun (WGS) entry which is preliminary data.</text>
</comment>
<dbReference type="PROSITE" id="PS00036">
    <property type="entry name" value="BZIP_BASIC"/>
    <property type="match status" value="1"/>
</dbReference>
<dbReference type="InterPro" id="IPR015422">
    <property type="entry name" value="PyrdxlP-dep_Trfase_small"/>
</dbReference>
<dbReference type="OrthoDB" id="10261951at2759"/>
<evidence type="ECO:0000313" key="6">
    <source>
        <dbReference type="EMBL" id="KAH7232065.1"/>
    </source>
</evidence>
<comment type="cofactor">
    <cofactor evidence="1">
        <name>pyridoxal 5'-phosphate</name>
        <dbReference type="ChEBI" id="CHEBI:597326"/>
    </cofactor>
</comment>
<dbReference type="Proteomes" id="UP000736672">
    <property type="component" value="Unassembled WGS sequence"/>
</dbReference>
<dbReference type="InterPro" id="IPR015424">
    <property type="entry name" value="PyrdxlP-dep_Trfase"/>
</dbReference>
<evidence type="ECO:0000259" key="5">
    <source>
        <dbReference type="PROSITE" id="PS00036"/>
    </source>
</evidence>
<feature type="region of interest" description="Disordered" evidence="4">
    <location>
        <begin position="119"/>
        <end position="155"/>
    </location>
</feature>
<dbReference type="CDD" id="cd14688">
    <property type="entry name" value="bZIP_YAP"/>
    <property type="match status" value="1"/>
</dbReference>
<name>A0A9P9JTY0_FUSSL</name>
<dbReference type="GO" id="GO:0003700">
    <property type="term" value="F:DNA-binding transcription factor activity"/>
    <property type="evidence" value="ECO:0007669"/>
    <property type="project" value="InterPro"/>
</dbReference>
<dbReference type="SUPFAM" id="SSF53383">
    <property type="entry name" value="PLP-dependent transferases"/>
    <property type="match status" value="1"/>
</dbReference>
<evidence type="ECO:0000256" key="4">
    <source>
        <dbReference type="SAM" id="MobiDB-lite"/>
    </source>
</evidence>
<dbReference type="AlphaFoldDB" id="A0A9P9JTY0"/>
<dbReference type="Pfam" id="PF11905">
    <property type="entry name" value="DUF3425"/>
    <property type="match status" value="1"/>
</dbReference>
<evidence type="ECO:0000256" key="2">
    <source>
        <dbReference type="ARBA" id="ARBA00006966"/>
    </source>
</evidence>
<proteinExistence type="inferred from homology"/>
<dbReference type="Gene3D" id="3.40.640.10">
    <property type="entry name" value="Type I PLP-dependent aspartate aminotransferase-like (Major domain)"/>
    <property type="match status" value="1"/>
</dbReference>
<feature type="domain" description="BZIP" evidence="5">
    <location>
        <begin position="29"/>
        <end position="43"/>
    </location>
</feature>
<sequence length="889" mass="98954">MTTPKSGQRVRKKDPAMTEEEREREKEEKKTRNRLSQQAFRRRTKEQIRELASLRNELQKEESERVKAYQRENRLLRQKLVQVQADLSRHLASIKSICNSVSATLDGTGDQVGEALEDVEDAEDDDREEYEEADEDVVSMTGPFSSTPTRGLTVSGSSSFQPAVFGPAPPLDPTSFVMQNAVPDAQCPTSAELVNGAGTSPFYAQLPGIWSHRYQMGPEPYFDAMSATQEASMLLGKDFNWSNSPFSDHIQLLQRLLLSKLNGLGFAAGGQYPVQSIYQPVLMALSLFNSMTRPDVMAWYAKTRFYHIIELTAWQLFPSIATYNKLHPRYQPTPIQLEHQHPLVIDWIPFPALRDQLVQHHSANPDIDQIFCDAVTGYVVETPMATLVQGAPLATAYIRVTDLITAMDASMPGNDTDMAKLPAPSVAMLFSSPAYARAAFRKLNMDKGAGYYKIDPAFFQKYPELRPGSGDLVAMGIPLKPKQQNILTYPKPLDPTTVQTYRSFIDFSIDAANTISSTNIPARQTTLRQSRLSSNKMPSEVTTTAFRYSFTDDYSEGAHPALLKALIASNESQETGYGRDTYCDLARQRIRFHLGRDDVGVFFVPSGTSANAISIAACLRPHEAVIAASSGHIVTRETGAVEASGHKIINVEPRNGKLTPESIERALEDNWHFPHMAKPRLVYISNATEFGTIYTRRELAAIKLVCEERGLILFLDGARIGAALTSKSNDMTLQDIMELTDIFWIGGTKNGALLGEAVVVKDAQLATDFEFYVKQHGSLLAKGRIIGAQFAELFKENLYFDLARGANLAAERLSRGISKAGYSVHAVTETNQVFAVLPLGLIKMLQKHFTFYVWEKWGDDEAIIRLLTTWATDSTQVEIFVGLVNDWAK</sequence>
<feature type="region of interest" description="Disordered" evidence="4">
    <location>
        <begin position="1"/>
        <end position="43"/>
    </location>
</feature>
<dbReference type="Gene3D" id="3.90.1150.10">
    <property type="entry name" value="Aspartate Aminotransferase, domain 1"/>
    <property type="match status" value="1"/>
</dbReference>
<evidence type="ECO:0000256" key="3">
    <source>
        <dbReference type="ARBA" id="ARBA00022898"/>
    </source>
</evidence>
<feature type="compositionally biased region" description="Acidic residues" evidence="4">
    <location>
        <begin position="119"/>
        <end position="137"/>
    </location>
</feature>
<keyword evidence="7" id="KW-1185">Reference proteome</keyword>
<dbReference type="PANTHER" id="PTHR48097:SF5">
    <property type="entry name" value="LOW SPECIFICITY L-THREONINE ALDOLASE"/>
    <property type="match status" value="1"/>
</dbReference>
<comment type="similarity">
    <text evidence="2">Belongs to the threonine aldolase family.</text>
</comment>
<reference evidence="6" key="1">
    <citation type="journal article" date="2021" name="Nat. Commun.">
        <title>Genetic determinants of endophytism in the Arabidopsis root mycobiome.</title>
        <authorList>
            <person name="Mesny F."/>
            <person name="Miyauchi S."/>
            <person name="Thiergart T."/>
            <person name="Pickel B."/>
            <person name="Atanasova L."/>
            <person name="Karlsson M."/>
            <person name="Huettel B."/>
            <person name="Barry K.W."/>
            <person name="Haridas S."/>
            <person name="Chen C."/>
            <person name="Bauer D."/>
            <person name="Andreopoulos W."/>
            <person name="Pangilinan J."/>
            <person name="LaButti K."/>
            <person name="Riley R."/>
            <person name="Lipzen A."/>
            <person name="Clum A."/>
            <person name="Drula E."/>
            <person name="Henrissat B."/>
            <person name="Kohler A."/>
            <person name="Grigoriev I.V."/>
            <person name="Martin F.M."/>
            <person name="Hacquard S."/>
        </authorList>
    </citation>
    <scope>NUCLEOTIDE SEQUENCE</scope>
    <source>
        <strain evidence="6">FSSC 5 MPI-SDFR-AT-0091</strain>
    </source>
</reference>
<dbReference type="InterPro" id="IPR021833">
    <property type="entry name" value="DUF3425"/>
</dbReference>
<keyword evidence="3" id="KW-0663">Pyridoxal phosphate</keyword>
<evidence type="ECO:0000313" key="7">
    <source>
        <dbReference type="Proteomes" id="UP000736672"/>
    </source>
</evidence>
<dbReference type="Pfam" id="PF01212">
    <property type="entry name" value="Beta_elim_lyase"/>
    <property type="match status" value="1"/>
</dbReference>
<dbReference type="GO" id="GO:0016740">
    <property type="term" value="F:transferase activity"/>
    <property type="evidence" value="ECO:0007669"/>
    <property type="project" value="UniProtKB-KW"/>
</dbReference>
<organism evidence="6 7">
    <name type="scientific">Fusarium solani</name>
    <name type="common">Filamentous fungus</name>
    <dbReference type="NCBI Taxonomy" id="169388"/>
    <lineage>
        <taxon>Eukaryota</taxon>
        <taxon>Fungi</taxon>
        <taxon>Dikarya</taxon>
        <taxon>Ascomycota</taxon>
        <taxon>Pezizomycotina</taxon>
        <taxon>Sordariomycetes</taxon>
        <taxon>Hypocreomycetidae</taxon>
        <taxon>Hypocreales</taxon>
        <taxon>Nectriaceae</taxon>
        <taxon>Fusarium</taxon>
        <taxon>Fusarium solani species complex</taxon>
    </lineage>
</organism>
<dbReference type="InterPro" id="IPR004827">
    <property type="entry name" value="bZIP"/>
</dbReference>
<dbReference type="InterPro" id="IPR015421">
    <property type="entry name" value="PyrdxlP-dep_Trfase_major"/>
</dbReference>
<dbReference type="GO" id="GO:0006520">
    <property type="term" value="P:amino acid metabolic process"/>
    <property type="evidence" value="ECO:0007669"/>
    <property type="project" value="InterPro"/>
</dbReference>
<dbReference type="GO" id="GO:0016829">
    <property type="term" value="F:lyase activity"/>
    <property type="evidence" value="ECO:0007669"/>
    <property type="project" value="InterPro"/>
</dbReference>
<feature type="compositionally biased region" description="Basic and acidic residues" evidence="4">
    <location>
        <begin position="13"/>
        <end position="30"/>
    </location>
</feature>
<gene>
    <name evidence="6" type="ORF">B0J15DRAFT_455627</name>
</gene>
<keyword evidence="6" id="KW-0808">Transferase</keyword>
<protein>
    <submittedName>
        <fullName evidence="6">Pyridoxal phosphate-dependent transferase</fullName>
    </submittedName>
</protein>
<evidence type="ECO:0000256" key="1">
    <source>
        <dbReference type="ARBA" id="ARBA00001933"/>
    </source>
</evidence>
<dbReference type="PANTHER" id="PTHR48097">
    <property type="entry name" value="L-THREONINE ALDOLASE-RELATED"/>
    <property type="match status" value="1"/>
</dbReference>
<dbReference type="InterPro" id="IPR001597">
    <property type="entry name" value="ArAA_b-elim_lyase/Thr_aldolase"/>
</dbReference>
<feature type="compositionally biased region" description="Polar residues" evidence="4">
    <location>
        <begin position="142"/>
        <end position="155"/>
    </location>
</feature>
<dbReference type="EMBL" id="JAGTJS010000030">
    <property type="protein sequence ID" value="KAH7232065.1"/>
    <property type="molecule type" value="Genomic_DNA"/>
</dbReference>
<accession>A0A9P9JTY0</accession>